<dbReference type="Proteomes" id="UP000799764">
    <property type="component" value="Unassembled WGS sequence"/>
</dbReference>
<evidence type="ECO:0000313" key="1">
    <source>
        <dbReference type="EMBL" id="KAF2444279.1"/>
    </source>
</evidence>
<keyword evidence="2" id="KW-1185">Reference proteome</keyword>
<protein>
    <submittedName>
        <fullName evidence="1">Uncharacterized protein</fullName>
    </submittedName>
</protein>
<accession>A0A9P4PFU3</accession>
<reference evidence="1" key="1">
    <citation type="journal article" date="2020" name="Stud. Mycol.">
        <title>101 Dothideomycetes genomes: a test case for predicting lifestyles and emergence of pathogens.</title>
        <authorList>
            <person name="Haridas S."/>
            <person name="Albert R."/>
            <person name="Binder M."/>
            <person name="Bloem J."/>
            <person name="Labutti K."/>
            <person name="Salamov A."/>
            <person name="Andreopoulos B."/>
            <person name="Baker S."/>
            <person name="Barry K."/>
            <person name="Bills G."/>
            <person name="Bluhm B."/>
            <person name="Cannon C."/>
            <person name="Castanera R."/>
            <person name="Culley D."/>
            <person name="Daum C."/>
            <person name="Ezra D."/>
            <person name="Gonzalez J."/>
            <person name="Henrissat B."/>
            <person name="Kuo A."/>
            <person name="Liang C."/>
            <person name="Lipzen A."/>
            <person name="Lutzoni F."/>
            <person name="Magnuson J."/>
            <person name="Mondo S."/>
            <person name="Nolan M."/>
            <person name="Ohm R."/>
            <person name="Pangilinan J."/>
            <person name="Park H.-J."/>
            <person name="Ramirez L."/>
            <person name="Alfaro M."/>
            <person name="Sun H."/>
            <person name="Tritt A."/>
            <person name="Yoshinaga Y."/>
            <person name="Zwiers L.-H."/>
            <person name="Turgeon B."/>
            <person name="Goodwin S."/>
            <person name="Spatafora J."/>
            <person name="Crous P."/>
            <person name="Grigoriev I."/>
        </authorList>
    </citation>
    <scope>NUCLEOTIDE SEQUENCE</scope>
    <source>
        <strain evidence="1">CBS 690.94</strain>
    </source>
</reference>
<gene>
    <name evidence="1" type="ORF">P171DRAFT_29801</name>
</gene>
<sequence>MARVGWLVSFWPAGRRLSPLSWVHCQRARVFVVARCCHLAYPVPSQTSPNSLSRLQFPTAPWRVRSTRTREMVHRLKGSVLNCNYKRVTYAWQVRKTLPPRLPVPSSPGGHVEAAQLPTAATQAEQLRGRGIARCDRALSHHDEELTEPQLRCLSQVSRKRDRKK</sequence>
<organism evidence="1 2">
    <name type="scientific">Karstenula rhodostoma CBS 690.94</name>
    <dbReference type="NCBI Taxonomy" id="1392251"/>
    <lineage>
        <taxon>Eukaryota</taxon>
        <taxon>Fungi</taxon>
        <taxon>Dikarya</taxon>
        <taxon>Ascomycota</taxon>
        <taxon>Pezizomycotina</taxon>
        <taxon>Dothideomycetes</taxon>
        <taxon>Pleosporomycetidae</taxon>
        <taxon>Pleosporales</taxon>
        <taxon>Massarineae</taxon>
        <taxon>Didymosphaeriaceae</taxon>
        <taxon>Karstenula</taxon>
    </lineage>
</organism>
<dbReference type="AlphaFoldDB" id="A0A9P4PFU3"/>
<name>A0A9P4PFU3_9PLEO</name>
<proteinExistence type="predicted"/>
<comment type="caution">
    <text evidence="1">The sequence shown here is derived from an EMBL/GenBank/DDBJ whole genome shotgun (WGS) entry which is preliminary data.</text>
</comment>
<dbReference type="EMBL" id="MU001501">
    <property type="protein sequence ID" value="KAF2444279.1"/>
    <property type="molecule type" value="Genomic_DNA"/>
</dbReference>
<evidence type="ECO:0000313" key="2">
    <source>
        <dbReference type="Proteomes" id="UP000799764"/>
    </source>
</evidence>